<organism evidence="2 3">
    <name type="scientific">Flavobacterium suzhouense</name>
    <dbReference type="NCBI Taxonomy" id="1529638"/>
    <lineage>
        <taxon>Bacteria</taxon>
        <taxon>Pseudomonadati</taxon>
        <taxon>Bacteroidota</taxon>
        <taxon>Flavobacteriia</taxon>
        <taxon>Flavobacteriales</taxon>
        <taxon>Flavobacteriaceae</taxon>
        <taxon>Flavobacterium</taxon>
    </lineage>
</organism>
<keyword evidence="3" id="KW-1185">Reference proteome</keyword>
<sequence length="767" mass="90252">MKKLKVFIAVLLSSSITANACGYYPYGEDIRFCFFKPEFYGYNEFSEFDYTSDSFDDKNIFEGKANPNEKNWYSYCKGKVSIDAISDAVYNLRPTDFTAASKNEMVKYFFKCKDNEAIEYLKYAKTCEMANEFYSDPWERTEYVKLPQRQKLINNALKASEKVNNKAIQLRYIFLAIRMAFYDGNFDKISQLYNTYFANSTDKDIVYYWSLYFQSYAEKNQSLVNFYAAQVFAKAPDKRFAVIGNFKDSIPVAETLKYATNNRERANVYLLKGARKSDRALDEIRKIYSYSKSSEGLSFLLLREVNKIEDWIYTPYYSYFEPALGFESYGDEEETSVKLILRRVEKDRQYAGQVLNFVNSVDLGEVNNPMFWQMAKAQLQFAVKDFNGSLATIELLESKINKNEKTYNELQLIKALALTASQEYGKAEIPEEVKAILLKNSGNQKFVFTIGRELEYKGNTTDAALLYSCLSDGYSEDYYTNTAYWKNKKNVGYGYEDYYTDYFGYINSTYTPDQVKDLITDIEQNRSKDKFSMWKYNKLASQLPVLYDLLGTKYIRKNKLQMALVNFNKVDKTYLDGNQAAWERVENYGDVFDKNPFYQIKYTPDFIPIKDNIKLNKYTVTKQLIKYIKRAENVKEKDRDYYYFLVANCYYNMTQYGNSWMMRRYSWSSSYATSVVEDEKEFRECNYARHYYELALKNAKTDKFKALCIRMIALCDTNRADYSARDVYPQPDYLSPYYNTLKVKYPLYYDDLTSNCTAFADYFQARR</sequence>
<feature type="chain" id="PRO_5046991573" description="Tetratricopeptide repeat protein" evidence="1">
    <location>
        <begin position="21"/>
        <end position="767"/>
    </location>
</feature>
<evidence type="ECO:0000313" key="2">
    <source>
        <dbReference type="EMBL" id="MFD2600574.1"/>
    </source>
</evidence>
<proteinExistence type="predicted"/>
<evidence type="ECO:0000256" key="1">
    <source>
        <dbReference type="SAM" id="SignalP"/>
    </source>
</evidence>
<keyword evidence="1" id="KW-0732">Signal</keyword>
<accession>A0ABW5NNZ6</accession>
<gene>
    <name evidence="2" type="ORF">ACFSR3_00780</name>
</gene>
<dbReference type="Proteomes" id="UP001597480">
    <property type="component" value="Unassembled WGS sequence"/>
</dbReference>
<evidence type="ECO:0000313" key="3">
    <source>
        <dbReference type="Proteomes" id="UP001597480"/>
    </source>
</evidence>
<evidence type="ECO:0008006" key="4">
    <source>
        <dbReference type="Google" id="ProtNLM"/>
    </source>
</evidence>
<comment type="caution">
    <text evidence="2">The sequence shown here is derived from an EMBL/GenBank/DDBJ whole genome shotgun (WGS) entry which is preliminary data.</text>
</comment>
<name>A0ABW5NNZ6_9FLAO</name>
<reference evidence="3" key="1">
    <citation type="journal article" date="2019" name="Int. J. Syst. Evol. Microbiol.">
        <title>The Global Catalogue of Microorganisms (GCM) 10K type strain sequencing project: providing services to taxonomists for standard genome sequencing and annotation.</title>
        <authorList>
            <consortium name="The Broad Institute Genomics Platform"/>
            <consortium name="The Broad Institute Genome Sequencing Center for Infectious Disease"/>
            <person name="Wu L."/>
            <person name="Ma J."/>
        </authorList>
    </citation>
    <scope>NUCLEOTIDE SEQUENCE [LARGE SCALE GENOMIC DNA]</scope>
    <source>
        <strain evidence="3">KCTC 42107</strain>
    </source>
</reference>
<dbReference type="RefSeq" id="WP_379819274.1">
    <property type="nucleotide sequence ID" value="NZ_JBHUMD010000002.1"/>
</dbReference>
<dbReference type="EMBL" id="JBHUMD010000002">
    <property type="protein sequence ID" value="MFD2600574.1"/>
    <property type="molecule type" value="Genomic_DNA"/>
</dbReference>
<protein>
    <recommendedName>
        <fullName evidence="4">Tetratricopeptide repeat protein</fullName>
    </recommendedName>
</protein>
<feature type="signal peptide" evidence="1">
    <location>
        <begin position="1"/>
        <end position="20"/>
    </location>
</feature>